<dbReference type="AlphaFoldDB" id="A0AAF0ZKF9"/>
<sequence length="45" mass="4982">KRGRVWRGWTNLGGDIEVRCSVNTIGEIIVYGVLHGGNEGEAWII</sequence>
<accession>A0AAF0ZKF9</accession>
<name>A0AAF0ZKF9_SOLVR</name>
<keyword evidence="2" id="KW-1185">Reference proteome</keyword>
<evidence type="ECO:0000313" key="1">
    <source>
        <dbReference type="EMBL" id="WMV41090.1"/>
    </source>
</evidence>
<gene>
    <name evidence="1" type="ORF">MTR67_034475</name>
</gene>
<proteinExistence type="predicted"/>
<organism evidence="1 2">
    <name type="scientific">Solanum verrucosum</name>
    <dbReference type="NCBI Taxonomy" id="315347"/>
    <lineage>
        <taxon>Eukaryota</taxon>
        <taxon>Viridiplantae</taxon>
        <taxon>Streptophyta</taxon>
        <taxon>Embryophyta</taxon>
        <taxon>Tracheophyta</taxon>
        <taxon>Spermatophyta</taxon>
        <taxon>Magnoliopsida</taxon>
        <taxon>eudicotyledons</taxon>
        <taxon>Gunneridae</taxon>
        <taxon>Pentapetalae</taxon>
        <taxon>asterids</taxon>
        <taxon>lamiids</taxon>
        <taxon>Solanales</taxon>
        <taxon>Solanaceae</taxon>
        <taxon>Solanoideae</taxon>
        <taxon>Solaneae</taxon>
        <taxon>Solanum</taxon>
    </lineage>
</organism>
<dbReference type="EMBL" id="CP133619">
    <property type="protein sequence ID" value="WMV41090.1"/>
    <property type="molecule type" value="Genomic_DNA"/>
</dbReference>
<dbReference type="Proteomes" id="UP001234989">
    <property type="component" value="Chromosome 8"/>
</dbReference>
<evidence type="ECO:0000313" key="2">
    <source>
        <dbReference type="Proteomes" id="UP001234989"/>
    </source>
</evidence>
<protein>
    <submittedName>
        <fullName evidence="1">Uncharacterized protein</fullName>
    </submittedName>
</protein>
<feature type="non-terminal residue" evidence="1">
    <location>
        <position position="1"/>
    </location>
</feature>
<reference evidence="1" key="1">
    <citation type="submission" date="2023-08" db="EMBL/GenBank/DDBJ databases">
        <title>A de novo genome assembly of Solanum verrucosum Schlechtendal, a Mexican diploid species geographically isolated from the other diploid A-genome species in potato relatives.</title>
        <authorList>
            <person name="Hosaka K."/>
        </authorList>
    </citation>
    <scope>NUCLEOTIDE SEQUENCE</scope>
    <source>
        <tissue evidence="1">Young leaves</tissue>
    </source>
</reference>